<dbReference type="EMBL" id="FOQK01000047">
    <property type="protein sequence ID" value="SFI46593.1"/>
    <property type="molecule type" value="Genomic_DNA"/>
</dbReference>
<dbReference type="RefSeq" id="WP_075445866.1">
    <property type="nucleotide sequence ID" value="NZ_FOQK01000047.1"/>
</dbReference>
<accession>A0A1I3IFM1</accession>
<evidence type="ECO:0000313" key="1">
    <source>
        <dbReference type="EMBL" id="SFI46593.1"/>
    </source>
</evidence>
<evidence type="ECO:0000313" key="2">
    <source>
        <dbReference type="Proteomes" id="UP000183639"/>
    </source>
</evidence>
<reference evidence="1 2" key="1">
    <citation type="submission" date="2016-10" db="EMBL/GenBank/DDBJ databases">
        <authorList>
            <person name="de Groot N.N."/>
        </authorList>
    </citation>
    <scope>NUCLEOTIDE SEQUENCE [LARGE SCALE GENOMIC DNA]</scope>
    <source>
        <strain evidence="1 2">Z108</strain>
    </source>
</reference>
<name>A0A1I3IFM1_SELRU</name>
<organism evidence="1 2">
    <name type="scientific">Selenomonas ruminantium</name>
    <dbReference type="NCBI Taxonomy" id="971"/>
    <lineage>
        <taxon>Bacteria</taxon>
        <taxon>Bacillati</taxon>
        <taxon>Bacillota</taxon>
        <taxon>Negativicutes</taxon>
        <taxon>Selenomonadales</taxon>
        <taxon>Selenomonadaceae</taxon>
        <taxon>Selenomonas</taxon>
    </lineage>
</organism>
<protein>
    <submittedName>
        <fullName evidence="1">Uncharacterized protein</fullName>
    </submittedName>
</protein>
<dbReference type="OrthoDB" id="1666196at2"/>
<proteinExistence type="predicted"/>
<dbReference type="AlphaFoldDB" id="A0A1I3IFM1"/>
<dbReference type="Proteomes" id="UP000183639">
    <property type="component" value="Unassembled WGS sequence"/>
</dbReference>
<gene>
    <name evidence="1" type="ORF">SAMN04487861_1474</name>
</gene>
<sequence>MFAWVEVLRERDNVLEIAYSLGEAMKLDGRITYNKVAGSANLEQIAEGASPQATRDFMEALKERMQTKPWGSGQIIRVAYSRSTENELVGNWQMEKQGAFVRFG</sequence>